<name>B2W717_PYRTR</name>
<gene>
    <name evidence="3" type="ORF">PTRG_05605</name>
</gene>
<feature type="region of interest" description="Disordered" evidence="1">
    <location>
        <begin position="487"/>
        <end position="517"/>
    </location>
</feature>
<dbReference type="Proteomes" id="UP000001471">
    <property type="component" value="Unassembled WGS sequence"/>
</dbReference>
<evidence type="ECO:0000256" key="1">
    <source>
        <dbReference type="SAM" id="MobiDB-lite"/>
    </source>
</evidence>
<sequence length="1341" mass="149070">MDKGAMRHIRPNIRIRGVQNRAGPNSSERSGMAQCGIGGGRNMMPTLRPPNWRTAWLSKCTHTDAANRRGPTGDHSRSDTTANTNPGTFNAPASAPVMLCRDPESVIISAQLSFRRGLEEYRLRRAIATLFVYPGQQNVLREVLLFWRRKPRNGPSPHAIRKRMSKLLGDRKSKQLVTILRAVPEYPESPESPAHCHSDEQDVAAQDYLRIKAGMSPSSAKSPASLLAGSVSIWGRKQKKATSNSSSSPKSKSKSKEHHKSLNYAIGTYKHGKIQWQRKDGSSSSSRTKKTLGPDRRSRPKIQIVIPSGRCDQPLPALPNFSPAGHGSDHDISPQSASHVFRRNSIVSPCAQSQPQAIPFGQLERTIHSTTGLQPSAPTHSSSSSYASEESDKSSVLSNRSSETSLEHDVSPIQRGPPQSSKYLPSGQTLVPDGTLESSPKITTNLDDEQLRRHAPSSALPRRYTHAPFGEEEAVFQITCTDHDAQHASHITKISRSPTLNRKSSKRSGPRQRTAASLCTGNQAIGRYIPGRFSDSPVVLSPTLSEAECALQKQLSACENLTDLPADDRERTTLAEGSPFRGDVRQPPSGGEAAGQHQWDLATIPLPDSPPPAVPRKSSKRKSVQTRVPTDHIASQLMRGRSRGSKTLKLMIPQYKRTSVAQVFTPETILDTKKPNITPQGAETVILGILRHLDHFEDLFSAALVNQGFYRVFKRHELSLIKSTLRKMSPPAWEFREIAFPGHDRLHAEDLEVTRPDEEYTTDGYLQLQKRDVQVIRAIKLEIMEKCQSFVRSEISAALMSACPAESARVDDALWRIWSFCKIFGSGKGREDDIVAQMDWLNGGVLVHQSTCTFSIMSTDFMNDTLVSAPESFGKGNEGGLSAEQLFDMMELWNCLGVLLQNFEGRTVQARQAGIYDNTDIRGGDIDGEEMMLDEWCYHLLTFGPRAVLKLTGPYHPSDPTAFKIAAENGWLNWKPPVARSTRRTFLKEAASRVYEDKIANTFARISTRDVQRQQSKIRLQRHIKELRERKNSGEHRRMIRMSQERPMSEWDTVIRNLTRPRVPAQGSENDLVTHVPALRSGTTFEQVYLPPICELPASGVNSRPSSPPRRTVAEPLLPTPSASTVPSNYNRYSIASSDPYTEERPPSTPRRTAAQPLLPTPSASTVQSYRDPYTMGSVSDRNSPPRRIVAQPLLPSPSTSASQSNRDWHRYSTGTFMPSILEDPPHHPLSVNPDSVHPAFRPQSASTPHHNNGLYYRHIRQRSEDQSSSASVRSAAHLQHEQQHNIYGSQSHENTADKAIYRIVEMGFTPEQAREALKLTDLGTGLRVDRAVELLLARQT</sequence>
<feature type="domain" description="UBA" evidence="2">
    <location>
        <begin position="1291"/>
        <end position="1339"/>
    </location>
</feature>
<feature type="region of interest" description="Disordered" evidence="1">
    <location>
        <begin position="236"/>
        <end position="259"/>
    </location>
</feature>
<protein>
    <submittedName>
        <fullName evidence="3">F-box domain containing protein</fullName>
    </submittedName>
</protein>
<feature type="region of interest" description="Disordered" evidence="1">
    <location>
        <begin position="562"/>
        <end position="628"/>
    </location>
</feature>
<feature type="compositionally biased region" description="Basic and acidic residues" evidence="1">
    <location>
        <begin position="63"/>
        <end position="78"/>
    </location>
</feature>
<dbReference type="InParanoid" id="B2W717"/>
<reference evidence="4" key="1">
    <citation type="journal article" date="2013" name="G3 (Bethesda)">
        <title>Comparative genomics of a plant-pathogenic fungus, Pyrenophora tritici-repentis, reveals transduplication and the impact of repeat elements on pathogenicity and population divergence.</title>
        <authorList>
            <person name="Manning V.A."/>
            <person name="Pandelova I."/>
            <person name="Dhillon B."/>
            <person name="Wilhelm L.J."/>
            <person name="Goodwin S.B."/>
            <person name="Berlin A.M."/>
            <person name="Figueroa M."/>
            <person name="Freitag M."/>
            <person name="Hane J.K."/>
            <person name="Henrissat B."/>
            <person name="Holman W.H."/>
            <person name="Kodira C.D."/>
            <person name="Martin J."/>
            <person name="Oliver R.P."/>
            <person name="Robbertse B."/>
            <person name="Schackwitz W."/>
            <person name="Schwartz D.C."/>
            <person name="Spatafora J.W."/>
            <person name="Turgeon B.G."/>
            <person name="Yandava C."/>
            <person name="Young S."/>
            <person name="Zhou S."/>
            <person name="Zeng Q."/>
            <person name="Grigoriev I.V."/>
            <person name="Ma L.-J."/>
            <person name="Ciuffetti L.M."/>
        </authorList>
    </citation>
    <scope>NUCLEOTIDE SEQUENCE [LARGE SCALE GENOMIC DNA]</scope>
    <source>
        <strain evidence="4">Pt-1C-BFP</strain>
    </source>
</reference>
<feature type="compositionally biased region" description="Polar residues" evidence="1">
    <location>
        <begin position="1121"/>
        <end position="1140"/>
    </location>
</feature>
<feature type="region of interest" description="Disordered" evidence="1">
    <location>
        <begin position="1100"/>
        <end position="1208"/>
    </location>
</feature>
<feature type="compositionally biased region" description="Polar residues" evidence="1">
    <location>
        <begin position="1197"/>
        <end position="1206"/>
    </location>
</feature>
<feature type="region of interest" description="Disordered" evidence="1">
    <location>
        <begin position="371"/>
        <end position="464"/>
    </location>
</feature>
<dbReference type="eggNOG" id="ENOG502SFK0">
    <property type="taxonomic scope" value="Eukaryota"/>
</dbReference>
<organism evidence="3 4">
    <name type="scientific">Pyrenophora tritici-repentis (strain Pt-1C-BFP)</name>
    <name type="common">Wheat tan spot fungus</name>
    <name type="synonym">Drechslera tritici-repentis</name>
    <dbReference type="NCBI Taxonomy" id="426418"/>
    <lineage>
        <taxon>Eukaryota</taxon>
        <taxon>Fungi</taxon>
        <taxon>Dikarya</taxon>
        <taxon>Ascomycota</taxon>
        <taxon>Pezizomycotina</taxon>
        <taxon>Dothideomycetes</taxon>
        <taxon>Pleosporomycetidae</taxon>
        <taxon>Pleosporales</taxon>
        <taxon>Pleosporineae</taxon>
        <taxon>Pleosporaceae</taxon>
        <taxon>Pyrenophora</taxon>
    </lineage>
</organism>
<accession>B2W717</accession>
<dbReference type="OrthoDB" id="5376710at2759"/>
<dbReference type="InterPro" id="IPR015940">
    <property type="entry name" value="UBA"/>
</dbReference>
<dbReference type="Gene3D" id="1.10.8.10">
    <property type="entry name" value="DNA helicase RuvA subunit, C-terminal domain"/>
    <property type="match status" value="1"/>
</dbReference>
<evidence type="ECO:0000313" key="4">
    <source>
        <dbReference type="Proteomes" id="UP000001471"/>
    </source>
</evidence>
<evidence type="ECO:0000313" key="3">
    <source>
        <dbReference type="EMBL" id="EDU48525.1"/>
    </source>
</evidence>
<feature type="compositionally biased region" description="Polar residues" evidence="1">
    <location>
        <begin position="492"/>
        <end position="502"/>
    </location>
</feature>
<feature type="compositionally biased region" description="Polar residues" evidence="1">
    <location>
        <begin position="417"/>
        <end position="429"/>
    </location>
</feature>
<feature type="compositionally biased region" description="Polar residues" evidence="1">
    <location>
        <begin position="79"/>
        <end position="88"/>
    </location>
</feature>
<dbReference type="SUPFAM" id="SSF46934">
    <property type="entry name" value="UBA-like"/>
    <property type="match status" value="1"/>
</dbReference>
<dbReference type="InterPro" id="IPR009060">
    <property type="entry name" value="UBA-like_sf"/>
</dbReference>
<feature type="compositionally biased region" description="Polar residues" evidence="1">
    <location>
        <begin position="371"/>
        <end position="380"/>
    </location>
</feature>
<proteinExistence type="predicted"/>
<feature type="region of interest" description="Disordered" evidence="1">
    <location>
        <begin position="63"/>
        <end position="91"/>
    </location>
</feature>
<dbReference type="STRING" id="426418.B2W717"/>
<feature type="compositionally biased region" description="Polar residues" evidence="1">
    <location>
        <begin position="436"/>
        <end position="445"/>
    </location>
</feature>
<feature type="compositionally biased region" description="Low complexity" evidence="1">
    <location>
        <begin position="241"/>
        <end position="250"/>
    </location>
</feature>
<dbReference type="KEGG" id="ptrr:6343858"/>
<dbReference type="PROSITE" id="PS50030">
    <property type="entry name" value="UBA"/>
    <property type="match status" value="1"/>
</dbReference>
<feature type="region of interest" description="Disordered" evidence="1">
    <location>
        <begin position="1224"/>
        <end position="1253"/>
    </location>
</feature>
<evidence type="ECO:0000259" key="2">
    <source>
        <dbReference type="PROSITE" id="PS50030"/>
    </source>
</evidence>
<dbReference type="EMBL" id="DS231619">
    <property type="protein sequence ID" value="EDU48525.1"/>
    <property type="molecule type" value="Genomic_DNA"/>
</dbReference>
<feature type="region of interest" description="Disordered" evidence="1">
    <location>
        <begin position="273"/>
        <end position="335"/>
    </location>
</feature>
<dbReference type="GeneID" id="6343858"/>
<dbReference type="OMA" id="FDMMELW"/>
<dbReference type="HOGENOM" id="CLU_279134_0_0_1"/>